<dbReference type="InterPro" id="IPR006162">
    <property type="entry name" value="Ppantetheine_attach_site"/>
</dbReference>
<keyword evidence="1" id="KW-0596">Phosphopantetheine</keyword>
<evidence type="ECO:0000256" key="1">
    <source>
        <dbReference type="ARBA" id="ARBA00022450"/>
    </source>
</evidence>
<dbReference type="SUPFAM" id="SSF47336">
    <property type="entry name" value="ACP-like"/>
    <property type="match status" value="1"/>
</dbReference>
<dbReference type="Gene3D" id="1.10.1200.10">
    <property type="entry name" value="ACP-like"/>
    <property type="match status" value="1"/>
</dbReference>
<gene>
    <name evidence="4" type="ORF">GCM10009675_28720</name>
</gene>
<dbReference type="PROSITE" id="PS00012">
    <property type="entry name" value="PHOSPHOPANTETHEINE"/>
    <property type="match status" value="1"/>
</dbReference>
<sequence length="100" mass="10932">MSVPEMNVDESAGAPAVTNPVVRERAGEIKALVCRVLETEPDAVGLEDRFVDDLGADSMKLIELLSHLEIEFDVEIDEDELDRLVHLRGVYDVLGDVVGA</sequence>
<dbReference type="InterPro" id="IPR009081">
    <property type="entry name" value="PP-bd_ACP"/>
</dbReference>
<keyword evidence="5" id="KW-1185">Reference proteome</keyword>
<evidence type="ECO:0000259" key="3">
    <source>
        <dbReference type="PROSITE" id="PS50075"/>
    </source>
</evidence>
<name>A0ABN1VE40_9PSEU</name>
<dbReference type="Pfam" id="PF00550">
    <property type="entry name" value="PP-binding"/>
    <property type="match status" value="1"/>
</dbReference>
<feature type="domain" description="Carrier" evidence="3">
    <location>
        <begin position="20"/>
        <end position="100"/>
    </location>
</feature>
<dbReference type="InterPro" id="IPR036736">
    <property type="entry name" value="ACP-like_sf"/>
</dbReference>
<keyword evidence="2" id="KW-0597">Phosphoprotein</keyword>
<evidence type="ECO:0000313" key="4">
    <source>
        <dbReference type="EMBL" id="GAA1207501.1"/>
    </source>
</evidence>
<protein>
    <recommendedName>
        <fullName evidence="3">Carrier domain-containing protein</fullName>
    </recommendedName>
</protein>
<evidence type="ECO:0000313" key="5">
    <source>
        <dbReference type="Proteomes" id="UP001500467"/>
    </source>
</evidence>
<proteinExistence type="predicted"/>
<organism evidence="4 5">
    <name type="scientific">Prauserella alba</name>
    <dbReference type="NCBI Taxonomy" id="176898"/>
    <lineage>
        <taxon>Bacteria</taxon>
        <taxon>Bacillati</taxon>
        <taxon>Actinomycetota</taxon>
        <taxon>Actinomycetes</taxon>
        <taxon>Pseudonocardiales</taxon>
        <taxon>Pseudonocardiaceae</taxon>
        <taxon>Prauserella</taxon>
    </lineage>
</organism>
<dbReference type="EMBL" id="BAAALM010000008">
    <property type="protein sequence ID" value="GAA1207501.1"/>
    <property type="molecule type" value="Genomic_DNA"/>
</dbReference>
<accession>A0ABN1VE40</accession>
<dbReference type="PROSITE" id="PS50075">
    <property type="entry name" value="CARRIER"/>
    <property type="match status" value="1"/>
</dbReference>
<comment type="caution">
    <text evidence="4">The sequence shown here is derived from an EMBL/GenBank/DDBJ whole genome shotgun (WGS) entry which is preliminary data.</text>
</comment>
<reference evidence="4 5" key="1">
    <citation type="journal article" date="2019" name="Int. J. Syst. Evol. Microbiol.">
        <title>The Global Catalogue of Microorganisms (GCM) 10K type strain sequencing project: providing services to taxonomists for standard genome sequencing and annotation.</title>
        <authorList>
            <consortium name="The Broad Institute Genomics Platform"/>
            <consortium name="The Broad Institute Genome Sequencing Center for Infectious Disease"/>
            <person name="Wu L."/>
            <person name="Ma J."/>
        </authorList>
    </citation>
    <scope>NUCLEOTIDE SEQUENCE [LARGE SCALE GENOMIC DNA]</scope>
    <source>
        <strain evidence="4 5">JCM 13022</strain>
    </source>
</reference>
<evidence type="ECO:0000256" key="2">
    <source>
        <dbReference type="ARBA" id="ARBA00022553"/>
    </source>
</evidence>
<dbReference type="Proteomes" id="UP001500467">
    <property type="component" value="Unassembled WGS sequence"/>
</dbReference>